<accession>A0A224Y5H8</accession>
<sequence length="75" mass="7502">MAINAAAMVRVTGVSGMLAVPPVCGTVLSAGLLPEQVLSILASSSILSVALRLSSISFSVSFLRSGKLLAASSLL</sequence>
<protein>
    <submittedName>
        <fullName evidence="1">Uncharacterized protein</fullName>
    </submittedName>
</protein>
<organism evidence="1">
    <name type="scientific">Panstrongylus lignarius</name>
    <dbReference type="NCBI Taxonomy" id="156445"/>
    <lineage>
        <taxon>Eukaryota</taxon>
        <taxon>Metazoa</taxon>
        <taxon>Ecdysozoa</taxon>
        <taxon>Arthropoda</taxon>
        <taxon>Hexapoda</taxon>
        <taxon>Insecta</taxon>
        <taxon>Pterygota</taxon>
        <taxon>Neoptera</taxon>
        <taxon>Paraneoptera</taxon>
        <taxon>Hemiptera</taxon>
        <taxon>Heteroptera</taxon>
        <taxon>Panheteroptera</taxon>
        <taxon>Cimicomorpha</taxon>
        <taxon>Reduviidae</taxon>
        <taxon>Triatominae</taxon>
        <taxon>Panstrongylus</taxon>
    </lineage>
</organism>
<dbReference type="EMBL" id="GFTR01000615">
    <property type="protein sequence ID" value="JAW15811.1"/>
    <property type="molecule type" value="Transcribed_RNA"/>
</dbReference>
<proteinExistence type="predicted"/>
<reference evidence="1" key="1">
    <citation type="journal article" date="2018" name="PLoS Negl. Trop. Dis.">
        <title>An insight into the salivary gland and fat body transcriptome of Panstrongylus lignarius (Hemiptera: Heteroptera), the main vector of Chagas disease in Peru.</title>
        <authorList>
            <person name="Nevoa J.C."/>
            <person name="Mendes M.T."/>
            <person name="da Silva M.V."/>
            <person name="Soares S.C."/>
            <person name="Oliveira C.J.F."/>
            <person name="Ribeiro J.M.C."/>
        </authorList>
    </citation>
    <scope>NUCLEOTIDE SEQUENCE</scope>
</reference>
<name>A0A224Y5H8_9HEMI</name>
<evidence type="ECO:0000313" key="1">
    <source>
        <dbReference type="EMBL" id="JAW15811.1"/>
    </source>
</evidence>
<dbReference type="AlphaFoldDB" id="A0A224Y5H8"/>